<dbReference type="GO" id="GO:0005634">
    <property type="term" value="C:nucleus"/>
    <property type="evidence" value="ECO:0007669"/>
    <property type="project" value="TreeGrafter"/>
</dbReference>
<evidence type="ECO:0000313" key="4">
    <source>
        <dbReference type="Proteomes" id="UP000789524"/>
    </source>
</evidence>
<reference evidence="3" key="1">
    <citation type="submission" date="2021-09" db="EMBL/GenBank/DDBJ databases">
        <authorList>
            <person name="Martin H S."/>
        </authorList>
    </citation>
    <scope>NUCLEOTIDE SEQUENCE</scope>
</reference>
<organism evidence="3 4">
    <name type="scientific">Danaus chrysippus</name>
    <name type="common">African queen</name>
    <dbReference type="NCBI Taxonomy" id="151541"/>
    <lineage>
        <taxon>Eukaryota</taxon>
        <taxon>Metazoa</taxon>
        <taxon>Ecdysozoa</taxon>
        <taxon>Arthropoda</taxon>
        <taxon>Hexapoda</taxon>
        <taxon>Insecta</taxon>
        <taxon>Pterygota</taxon>
        <taxon>Neoptera</taxon>
        <taxon>Endopterygota</taxon>
        <taxon>Lepidoptera</taxon>
        <taxon>Glossata</taxon>
        <taxon>Ditrysia</taxon>
        <taxon>Papilionoidea</taxon>
        <taxon>Nymphalidae</taxon>
        <taxon>Danainae</taxon>
        <taxon>Danaini</taxon>
        <taxon>Danaina</taxon>
        <taxon>Danaus</taxon>
        <taxon>Anosia</taxon>
    </lineage>
</organism>
<dbReference type="PANTHER" id="PTHR48103:SF2">
    <property type="entry name" value="MIDASIN"/>
    <property type="match status" value="1"/>
</dbReference>
<evidence type="ECO:0000256" key="1">
    <source>
        <dbReference type="ARBA" id="ARBA00022741"/>
    </source>
</evidence>
<keyword evidence="2" id="KW-0067">ATP-binding</keyword>
<dbReference type="PANTHER" id="PTHR48103">
    <property type="entry name" value="MIDASIN-RELATED"/>
    <property type="match status" value="1"/>
</dbReference>
<name>A0A8J2QD85_9NEOP</name>
<dbReference type="GO" id="GO:0000027">
    <property type="term" value="P:ribosomal large subunit assembly"/>
    <property type="evidence" value="ECO:0007669"/>
    <property type="project" value="TreeGrafter"/>
</dbReference>
<keyword evidence="1" id="KW-0547">Nucleotide-binding</keyword>
<proteinExistence type="predicted"/>
<evidence type="ECO:0000313" key="3">
    <source>
        <dbReference type="EMBL" id="CAG9560097.1"/>
    </source>
</evidence>
<gene>
    <name evidence="3" type="ORF">DCHRY22_LOCUS1822</name>
</gene>
<evidence type="ECO:0000256" key="2">
    <source>
        <dbReference type="ARBA" id="ARBA00022840"/>
    </source>
</evidence>
<sequence length="164" mass="18979">MTAFRPMSEKAGCPFPVPNLSLYFLIPNPPFSSTIELLSLLWNTCNYYRQFAPQVASHIKEKRAPIEKKLKDMFKICTWDRDLSYWSVKDVDVVDVVDKAHKALHKHTKEFEEYEYQLEQPCQLIQVNSLLAKIPSLLNKARTFCKDSIANTGYPALLHAWTTL</sequence>
<dbReference type="GO" id="GO:0030687">
    <property type="term" value="C:preribosome, large subunit precursor"/>
    <property type="evidence" value="ECO:0007669"/>
    <property type="project" value="TreeGrafter"/>
</dbReference>
<keyword evidence="4" id="KW-1185">Reference proteome</keyword>
<dbReference type="OrthoDB" id="422220at2759"/>
<accession>A0A8J2QD85</accession>
<dbReference type="GO" id="GO:0005524">
    <property type="term" value="F:ATP binding"/>
    <property type="evidence" value="ECO:0007669"/>
    <property type="project" value="UniProtKB-KW"/>
</dbReference>
<dbReference type="Proteomes" id="UP000789524">
    <property type="component" value="Unassembled WGS sequence"/>
</dbReference>
<dbReference type="EMBL" id="CAKASE010000045">
    <property type="protein sequence ID" value="CAG9560097.1"/>
    <property type="molecule type" value="Genomic_DNA"/>
</dbReference>
<dbReference type="AlphaFoldDB" id="A0A8J2QD85"/>
<comment type="caution">
    <text evidence="3">The sequence shown here is derived from an EMBL/GenBank/DDBJ whole genome shotgun (WGS) entry which is preliminary data.</text>
</comment>
<protein>
    <submittedName>
        <fullName evidence="3">(African queen) hypothetical protein</fullName>
    </submittedName>
</protein>
<dbReference type="GO" id="GO:0000055">
    <property type="term" value="P:ribosomal large subunit export from nucleus"/>
    <property type="evidence" value="ECO:0007669"/>
    <property type="project" value="TreeGrafter"/>
</dbReference>